<evidence type="ECO:0000256" key="2">
    <source>
        <dbReference type="ARBA" id="ARBA00022741"/>
    </source>
</evidence>
<keyword evidence="1" id="KW-0813">Transport</keyword>
<dbReference type="NCBIfam" id="NF010068">
    <property type="entry name" value="PRK13548.1"/>
    <property type="match status" value="1"/>
</dbReference>
<dbReference type="InterPro" id="IPR003439">
    <property type="entry name" value="ABC_transporter-like_ATP-bd"/>
</dbReference>
<evidence type="ECO:0000313" key="6">
    <source>
        <dbReference type="EMBL" id="MFC4076388.1"/>
    </source>
</evidence>
<dbReference type="PANTHER" id="PTHR42794:SF1">
    <property type="entry name" value="HEMIN IMPORT ATP-BINDING PROTEIN HMUV"/>
    <property type="match status" value="1"/>
</dbReference>
<keyword evidence="7" id="KW-1185">Reference proteome</keyword>
<name>A0ABV8JGP2_9BACL</name>
<dbReference type="Pfam" id="PF00005">
    <property type="entry name" value="ABC_tran"/>
    <property type="match status" value="1"/>
</dbReference>
<dbReference type="Proteomes" id="UP001595843">
    <property type="component" value="Unassembled WGS sequence"/>
</dbReference>
<dbReference type="InterPro" id="IPR027417">
    <property type="entry name" value="P-loop_NTPase"/>
</dbReference>
<accession>A0ABV8JGP2</accession>
<organism evidence="6 7">
    <name type="scientific">Salinithrix halophila</name>
    <dbReference type="NCBI Taxonomy" id="1485204"/>
    <lineage>
        <taxon>Bacteria</taxon>
        <taxon>Bacillati</taxon>
        <taxon>Bacillota</taxon>
        <taxon>Bacilli</taxon>
        <taxon>Bacillales</taxon>
        <taxon>Thermoactinomycetaceae</taxon>
        <taxon>Salinithrix</taxon>
    </lineage>
</organism>
<feature type="domain" description="ABC transporter" evidence="5">
    <location>
        <begin position="2"/>
        <end position="238"/>
    </location>
</feature>
<evidence type="ECO:0000313" key="7">
    <source>
        <dbReference type="Proteomes" id="UP001595843"/>
    </source>
</evidence>
<dbReference type="PANTHER" id="PTHR42794">
    <property type="entry name" value="HEMIN IMPORT ATP-BINDING PROTEIN HMUV"/>
    <property type="match status" value="1"/>
</dbReference>
<dbReference type="RefSeq" id="WP_380703189.1">
    <property type="nucleotide sequence ID" value="NZ_JBHSAP010000007.1"/>
</dbReference>
<reference evidence="7" key="1">
    <citation type="journal article" date="2019" name="Int. J. Syst. Evol. Microbiol.">
        <title>The Global Catalogue of Microorganisms (GCM) 10K type strain sequencing project: providing services to taxonomists for standard genome sequencing and annotation.</title>
        <authorList>
            <consortium name="The Broad Institute Genomics Platform"/>
            <consortium name="The Broad Institute Genome Sequencing Center for Infectious Disease"/>
            <person name="Wu L."/>
            <person name="Ma J."/>
        </authorList>
    </citation>
    <scope>NUCLEOTIDE SEQUENCE [LARGE SCALE GENOMIC DNA]</scope>
    <source>
        <strain evidence="7">IBRC-M 10813</strain>
    </source>
</reference>
<comment type="caution">
    <text evidence="6">The sequence shown here is derived from an EMBL/GenBank/DDBJ whole genome shotgun (WGS) entry which is preliminary data.</text>
</comment>
<dbReference type="InterPro" id="IPR003593">
    <property type="entry name" value="AAA+_ATPase"/>
</dbReference>
<protein>
    <submittedName>
        <fullName evidence="6">Heme ABC transporter ATP-binding protein</fullName>
    </submittedName>
</protein>
<dbReference type="SUPFAM" id="SSF52540">
    <property type="entry name" value="P-loop containing nucleoside triphosphate hydrolases"/>
    <property type="match status" value="1"/>
</dbReference>
<evidence type="ECO:0000256" key="1">
    <source>
        <dbReference type="ARBA" id="ARBA00022448"/>
    </source>
</evidence>
<dbReference type="PROSITE" id="PS50893">
    <property type="entry name" value="ABC_TRANSPORTER_2"/>
    <property type="match status" value="1"/>
</dbReference>
<proteinExistence type="predicted"/>
<dbReference type="CDD" id="cd03214">
    <property type="entry name" value="ABC_Iron-Siderophores_B12_Hemin"/>
    <property type="match status" value="1"/>
</dbReference>
<dbReference type="PROSITE" id="PS00211">
    <property type="entry name" value="ABC_TRANSPORTER_1"/>
    <property type="match status" value="1"/>
</dbReference>
<sequence>MLEAEGLKKTYQGRDVVKGISLSVAKGEIVGLIGPNGSGKTTLVRLLSGEEVPDEGTVRLEGRPMAEWTGRERAKRVAVLPQEGLPPVPFTVEEVVAMGRHPHQSFWPWADRADRQTVDHVLLQTGLEKDRDRPVQTLSGGERQRVAIAKAMAQEPRLLFLDEPTTYLDIAHQLAILDRIRSWQWECGLAVLVVFHDLNLAAQYCDRLAIMKEGVLIRTGRPEEVIQAPVIHQVYGVEPLITKHPVTRVPQVLLQPGEQESRREEAFGKTVPFSL</sequence>
<keyword evidence="2" id="KW-0547">Nucleotide-binding</keyword>
<keyword evidence="4" id="KW-1278">Translocase</keyword>
<dbReference type="SMART" id="SM00382">
    <property type="entry name" value="AAA"/>
    <property type="match status" value="1"/>
</dbReference>
<dbReference type="EMBL" id="JBHSAP010000007">
    <property type="protein sequence ID" value="MFC4076388.1"/>
    <property type="molecule type" value="Genomic_DNA"/>
</dbReference>
<gene>
    <name evidence="6" type="ORF">ACFOUO_06135</name>
</gene>
<dbReference type="GO" id="GO:0005524">
    <property type="term" value="F:ATP binding"/>
    <property type="evidence" value="ECO:0007669"/>
    <property type="project" value="UniProtKB-KW"/>
</dbReference>
<dbReference type="Gene3D" id="3.40.50.300">
    <property type="entry name" value="P-loop containing nucleotide triphosphate hydrolases"/>
    <property type="match status" value="1"/>
</dbReference>
<keyword evidence="3 6" id="KW-0067">ATP-binding</keyword>
<dbReference type="InterPro" id="IPR017871">
    <property type="entry name" value="ABC_transporter-like_CS"/>
</dbReference>
<evidence type="ECO:0000256" key="4">
    <source>
        <dbReference type="ARBA" id="ARBA00022967"/>
    </source>
</evidence>
<evidence type="ECO:0000256" key="3">
    <source>
        <dbReference type="ARBA" id="ARBA00022840"/>
    </source>
</evidence>
<evidence type="ECO:0000259" key="5">
    <source>
        <dbReference type="PROSITE" id="PS50893"/>
    </source>
</evidence>